<dbReference type="Proteomes" id="UP000887578">
    <property type="component" value="Unplaced"/>
</dbReference>
<name>A0A914NZH2_9BILA</name>
<sequence length="87" mass="10157">MTKENIQKIIDEAQKPNEETNDMDDETEIMWEYKLPNEDDSALKKASTKEMMELTENEQLPSDALVRRCGTDSFYTAGRVDFEIYLD</sequence>
<dbReference type="InterPro" id="IPR035445">
    <property type="entry name" value="GYF-like_dom_sf"/>
</dbReference>
<protein>
    <submittedName>
        <fullName evidence="3">Uncharacterized protein</fullName>
    </submittedName>
</protein>
<evidence type="ECO:0000256" key="1">
    <source>
        <dbReference type="SAM" id="MobiDB-lite"/>
    </source>
</evidence>
<feature type="region of interest" description="Disordered" evidence="1">
    <location>
        <begin position="1"/>
        <end position="24"/>
    </location>
</feature>
<reference evidence="3" key="1">
    <citation type="submission" date="2022-11" db="UniProtKB">
        <authorList>
            <consortium name="WormBaseParasite"/>
        </authorList>
    </citation>
    <scope>IDENTIFICATION</scope>
</reference>
<dbReference type="AlphaFoldDB" id="A0A914NZH2"/>
<proteinExistence type="predicted"/>
<dbReference type="Gene3D" id="3.30.1490.40">
    <property type="match status" value="1"/>
</dbReference>
<feature type="compositionally biased region" description="Basic and acidic residues" evidence="1">
    <location>
        <begin position="1"/>
        <end position="18"/>
    </location>
</feature>
<dbReference type="WBParaSite" id="PDA_v2.g10888.t1">
    <property type="protein sequence ID" value="PDA_v2.g10888.t1"/>
    <property type="gene ID" value="PDA_v2.g10888"/>
</dbReference>
<keyword evidence="2" id="KW-1185">Reference proteome</keyword>
<evidence type="ECO:0000313" key="2">
    <source>
        <dbReference type="Proteomes" id="UP000887578"/>
    </source>
</evidence>
<evidence type="ECO:0000313" key="3">
    <source>
        <dbReference type="WBParaSite" id="PDA_v2.g10888.t1"/>
    </source>
</evidence>
<accession>A0A914NZH2</accession>
<organism evidence="2 3">
    <name type="scientific">Panagrolaimus davidi</name>
    <dbReference type="NCBI Taxonomy" id="227884"/>
    <lineage>
        <taxon>Eukaryota</taxon>
        <taxon>Metazoa</taxon>
        <taxon>Ecdysozoa</taxon>
        <taxon>Nematoda</taxon>
        <taxon>Chromadorea</taxon>
        <taxon>Rhabditida</taxon>
        <taxon>Tylenchina</taxon>
        <taxon>Panagrolaimomorpha</taxon>
        <taxon>Panagrolaimoidea</taxon>
        <taxon>Panagrolaimidae</taxon>
        <taxon>Panagrolaimus</taxon>
    </lineage>
</organism>